<organism evidence="7 8">
    <name type="scientific">Rhodococcus wratislaviensis NBRC 100605</name>
    <dbReference type="NCBI Taxonomy" id="1219028"/>
    <lineage>
        <taxon>Bacteria</taxon>
        <taxon>Bacillati</taxon>
        <taxon>Actinomycetota</taxon>
        <taxon>Actinomycetes</taxon>
        <taxon>Mycobacteriales</taxon>
        <taxon>Nocardiaceae</taxon>
        <taxon>Rhodococcus</taxon>
    </lineage>
</organism>
<evidence type="ECO:0000256" key="3">
    <source>
        <dbReference type="ARBA" id="ARBA00023163"/>
    </source>
</evidence>
<dbReference type="Gene3D" id="1.10.357.10">
    <property type="entry name" value="Tetracycline Repressor, domain 2"/>
    <property type="match status" value="1"/>
</dbReference>
<reference evidence="7 8" key="1">
    <citation type="submission" date="2014-02" db="EMBL/GenBank/DDBJ databases">
        <title>Whole genome shotgun sequence of Rhodococcus wratislaviensis NBRC 100605.</title>
        <authorList>
            <person name="Hosoyama A."/>
            <person name="Tsuchikane K."/>
            <person name="Yoshida I."/>
            <person name="Ohji S."/>
            <person name="Ichikawa N."/>
            <person name="Yamazoe A."/>
            <person name="Fujita N."/>
        </authorList>
    </citation>
    <scope>NUCLEOTIDE SEQUENCE [LARGE SCALE GENOMIC DNA]</scope>
    <source>
        <strain evidence="7 8">NBRC 100605</strain>
    </source>
</reference>
<keyword evidence="1" id="KW-0805">Transcription regulation</keyword>
<feature type="DNA-binding region" description="H-T-H motif" evidence="4">
    <location>
        <begin position="29"/>
        <end position="48"/>
    </location>
</feature>
<feature type="domain" description="HTH tetR-type" evidence="6">
    <location>
        <begin position="6"/>
        <end position="66"/>
    </location>
</feature>
<dbReference type="RefSeq" id="WP_081792427.1">
    <property type="nucleotide sequence ID" value="NZ_BAWF01000031.1"/>
</dbReference>
<dbReference type="InterPro" id="IPR036271">
    <property type="entry name" value="Tet_transcr_reg_TetR-rel_C_sf"/>
</dbReference>
<comment type="caution">
    <text evidence="7">The sequence shown here is derived from an EMBL/GenBank/DDBJ whole genome shotgun (WGS) entry which is preliminary data.</text>
</comment>
<evidence type="ECO:0000259" key="6">
    <source>
        <dbReference type="PROSITE" id="PS50977"/>
    </source>
</evidence>
<dbReference type="InterPro" id="IPR001647">
    <property type="entry name" value="HTH_TetR"/>
</dbReference>
<dbReference type="GO" id="GO:0003677">
    <property type="term" value="F:DNA binding"/>
    <property type="evidence" value="ECO:0007669"/>
    <property type="project" value="UniProtKB-UniRule"/>
</dbReference>
<evidence type="ECO:0000256" key="1">
    <source>
        <dbReference type="ARBA" id="ARBA00023015"/>
    </source>
</evidence>
<dbReference type="EMBL" id="BAWF01000031">
    <property type="protein sequence ID" value="GAF46494.1"/>
    <property type="molecule type" value="Genomic_DNA"/>
</dbReference>
<dbReference type="PROSITE" id="PS50977">
    <property type="entry name" value="HTH_TETR_2"/>
    <property type="match status" value="1"/>
</dbReference>
<evidence type="ECO:0000313" key="8">
    <source>
        <dbReference type="Proteomes" id="UP000019491"/>
    </source>
</evidence>
<dbReference type="Pfam" id="PF00440">
    <property type="entry name" value="TetR_N"/>
    <property type="match status" value="1"/>
</dbReference>
<evidence type="ECO:0000256" key="4">
    <source>
        <dbReference type="PROSITE-ProRule" id="PRU00335"/>
    </source>
</evidence>
<dbReference type="PANTHER" id="PTHR47506:SF3">
    <property type="entry name" value="HTH-TYPE TRANSCRIPTIONAL REGULATOR LMRA"/>
    <property type="match status" value="1"/>
</dbReference>
<evidence type="ECO:0000313" key="7">
    <source>
        <dbReference type="EMBL" id="GAF46494.1"/>
    </source>
</evidence>
<keyword evidence="3" id="KW-0804">Transcription</keyword>
<evidence type="ECO:0000256" key="5">
    <source>
        <dbReference type="SAM" id="MobiDB-lite"/>
    </source>
</evidence>
<dbReference type="OrthoDB" id="4567939at2"/>
<evidence type="ECO:0000256" key="2">
    <source>
        <dbReference type="ARBA" id="ARBA00023125"/>
    </source>
</evidence>
<feature type="region of interest" description="Disordered" evidence="5">
    <location>
        <begin position="194"/>
        <end position="230"/>
    </location>
</feature>
<sequence>MTETGPGARERMVAGAADMIRRRGLNATSMRELAKHAGTPFGSTYHYFPGGKSQLAVEAVQFADALAARKLAKELSAGPVAGLRGFVDMWRAVLVDSEFRAGCPVLGVSVQEPADDDAAPLQAAAAAFGNWTALLAESLRTHGASDTDAEQTATLIVAAIEGTVAMCRAERSTRPLDQATARLEFLIRAVTDTVDKSNPPSAVTPSDGGLTDPRTDSPRHAGCGTGLRDH</sequence>
<dbReference type="Pfam" id="PF21993">
    <property type="entry name" value="TetR_C_13_2"/>
    <property type="match status" value="1"/>
</dbReference>
<name>X0PTS1_RHOWR</name>
<dbReference type="SUPFAM" id="SSF46689">
    <property type="entry name" value="Homeodomain-like"/>
    <property type="match status" value="1"/>
</dbReference>
<dbReference type="Proteomes" id="UP000019491">
    <property type="component" value="Unassembled WGS sequence"/>
</dbReference>
<keyword evidence="8" id="KW-1185">Reference proteome</keyword>
<protein>
    <submittedName>
        <fullName evidence="7">Putative TetR family transcriptional regulator</fullName>
    </submittedName>
</protein>
<keyword evidence="2 4" id="KW-0238">DNA-binding</keyword>
<dbReference type="InterPro" id="IPR009057">
    <property type="entry name" value="Homeodomain-like_sf"/>
</dbReference>
<gene>
    <name evidence="7" type="ORF">RW1_031_00780</name>
</gene>
<accession>X0PTS1</accession>
<proteinExistence type="predicted"/>
<dbReference type="SUPFAM" id="SSF48498">
    <property type="entry name" value="Tetracyclin repressor-like, C-terminal domain"/>
    <property type="match status" value="1"/>
</dbReference>
<dbReference type="AlphaFoldDB" id="X0PTS1"/>
<dbReference type="InterPro" id="IPR054156">
    <property type="entry name" value="YxaF_TetR_C"/>
</dbReference>
<dbReference type="PANTHER" id="PTHR47506">
    <property type="entry name" value="TRANSCRIPTIONAL REGULATORY PROTEIN"/>
    <property type="match status" value="1"/>
</dbReference>